<dbReference type="InterPro" id="IPR001950">
    <property type="entry name" value="SUI1"/>
</dbReference>
<proteinExistence type="inferred from homology"/>
<keyword evidence="4" id="KW-0689">Ribosomal protein</keyword>
<dbReference type="GO" id="GO:1990904">
    <property type="term" value="C:ribonucleoprotein complex"/>
    <property type="evidence" value="ECO:0007669"/>
    <property type="project" value="UniProtKB-KW"/>
</dbReference>
<evidence type="ECO:0000256" key="1">
    <source>
        <dbReference type="ARBA" id="ARBA00007514"/>
    </source>
</evidence>
<evidence type="ECO:0000256" key="3">
    <source>
        <dbReference type="ARBA" id="ARBA00020058"/>
    </source>
</evidence>
<dbReference type="PANTHER" id="PTHR12789:SF0">
    <property type="entry name" value="DENSITY-REGULATED PROTEIN"/>
    <property type="match status" value="1"/>
</dbReference>
<reference evidence="8" key="1">
    <citation type="submission" date="2016-06" db="EMBL/GenBank/DDBJ databases">
        <title>Draft Genome sequence of the fungus Inonotus baumii.</title>
        <authorList>
            <person name="Zhu H."/>
            <person name="Lin W."/>
        </authorList>
    </citation>
    <scope>NUCLEOTIDE SEQUENCE</scope>
    <source>
        <strain evidence="8">821</strain>
    </source>
</reference>
<keyword evidence="9" id="KW-1185">Reference proteome</keyword>
<dbReference type="Gene3D" id="3.30.780.10">
    <property type="entry name" value="SUI1-like domain"/>
    <property type="match status" value="1"/>
</dbReference>
<dbReference type="PANTHER" id="PTHR12789">
    <property type="entry name" value="DENSITY-REGULATED PROTEIN HOMOLOG"/>
    <property type="match status" value="1"/>
</dbReference>
<dbReference type="PROSITE" id="PS50296">
    <property type="entry name" value="SUI1"/>
    <property type="match status" value="1"/>
</dbReference>
<dbReference type="GO" id="GO:0003729">
    <property type="term" value="F:mRNA binding"/>
    <property type="evidence" value="ECO:0007669"/>
    <property type="project" value="TreeGrafter"/>
</dbReference>
<dbReference type="Pfam" id="PF01253">
    <property type="entry name" value="SUI1"/>
    <property type="match status" value="1"/>
</dbReference>
<organism evidence="8 9">
    <name type="scientific">Sanghuangporus baumii</name>
    <name type="common">Phellinus baumii</name>
    <dbReference type="NCBI Taxonomy" id="108892"/>
    <lineage>
        <taxon>Eukaryota</taxon>
        <taxon>Fungi</taxon>
        <taxon>Dikarya</taxon>
        <taxon>Basidiomycota</taxon>
        <taxon>Agaricomycotina</taxon>
        <taxon>Agaricomycetes</taxon>
        <taxon>Hymenochaetales</taxon>
        <taxon>Hymenochaetaceae</taxon>
        <taxon>Sanghuangporus</taxon>
    </lineage>
</organism>
<feature type="region of interest" description="Disordered" evidence="6">
    <location>
        <begin position="1"/>
        <end position="20"/>
    </location>
</feature>
<dbReference type="InterPro" id="IPR046447">
    <property type="entry name" value="DENR_C"/>
</dbReference>
<comment type="similarity">
    <text evidence="1 4">Belongs to the DENR family.</text>
</comment>
<evidence type="ECO:0000256" key="6">
    <source>
        <dbReference type="SAM" id="MobiDB-lite"/>
    </source>
</evidence>
<comment type="domain">
    <text evidence="4">The SUI1 domain may be involved in RNA binding.</text>
</comment>
<accession>A0A9Q5NAZ0</accession>
<dbReference type="InterPro" id="IPR050318">
    <property type="entry name" value="DENR/SUI1_TIF"/>
</dbReference>
<dbReference type="InterPro" id="IPR036877">
    <property type="entry name" value="SUI1_dom_sf"/>
</dbReference>
<keyword evidence="4" id="KW-0963">Cytoplasm</keyword>
<evidence type="ECO:0000256" key="5">
    <source>
        <dbReference type="SAM" id="Coils"/>
    </source>
</evidence>
<comment type="caution">
    <text evidence="8">The sequence shown here is derived from an EMBL/GenBank/DDBJ whole genome shotgun (WGS) entry which is preliminary data.</text>
</comment>
<evidence type="ECO:0000313" key="8">
    <source>
        <dbReference type="EMBL" id="OCB86914.1"/>
    </source>
</evidence>
<evidence type="ECO:0000259" key="7">
    <source>
        <dbReference type="PROSITE" id="PS50296"/>
    </source>
</evidence>
<dbReference type="InterPro" id="IPR005873">
    <property type="entry name" value="DENR_eukaryotes"/>
</dbReference>
<comment type="subunit">
    <text evidence="2 4">Interacts with the 40S ribosomal subunit.</text>
</comment>
<dbReference type="Proteomes" id="UP000757232">
    <property type="component" value="Unassembled WGS sequence"/>
</dbReference>
<comment type="subcellular location">
    <subcellularLocation>
        <location evidence="4">Cytoplasm</location>
    </subcellularLocation>
</comment>
<evidence type="ECO:0000256" key="2">
    <source>
        <dbReference type="ARBA" id="ARBA00011742"/>
    </source>
</evidence>
<dbReference type="GO" id="GO:0001731">
    <property type="term" value="P:formation of translation preinitiation complex"/>
    <property type="evidence" value="ECO:0007669"/>
    <property type="project" value="TreeGrafter"/>
</dbReference>
<dbReference type="GO" id="GO:0002188">
    <property type="term" value="P:translation reinitiation"/>
    <property type="evidence" value="ECO:0007669"/>
    <property type="project" value="TreeGrafter"/>
</dbReference>
<dbReference type="OrthoDB" id="277199at2759"/>
<feature type="coiled-coil region" evidence="5">
    <location>
        <begin position="107"/>
        <end position="145"/>
    </location>
</feature>
<keyword evidence="4" id="KW-0687">Ribonucleoprotein</keyword>
<dbReference type="AlphaFoldDB" id="A0A9Q5NAZ0"/>
<protein>
    <recommendedName>
        <fullName evidence="3 4">Translation machinery-associated protein 22</fullName>
    </recommendedName>
</protein>
<sequence length="231" mass="26081">MSTEDTAEQDSRTTVDSTGAPITPQPVKVLYCAVCSYPPEYCEFGEHLTRCKEWLKENHPDLYDRYYSEGTRRSVFPGQRCKDDETPISVDLEALRAKIGTLSLDAQKKLEEDVQKAEQKADKKADAALKKLQESQVIIKRIERNRRKFVTSIYGLEVFGIDLKKAAKFFGKKFATGSSVTKNLQGKDEIVIQGDVSDEIMDMVSDKVDFLASVPEDNVEIVEDKKKKNAD</sequence>
<dbReference type="GO" id="GO:0003743">
    <property type="term" value="F:translation initiation factor activity"/>
    <property type="evidence" value="ECO:0007669"/>
    <property type="project" value="InterPro"/>
</dbReference>
<dbReference type="Pfam" id="PF21023">
    <property type="entry name" value="DENR_N"/>
    <property type="match status" value="1"/>
</dbReference>
<dbReference type="GO" id="GO:0005737">
    <property type="term" value="C:cytoplasm"/>
    <property type="evidence" value="ECO:0007669"/>
    <property type="project" value="UniProtKB-SubCell"/>
</dbReference>
<feature type="domain" description="SUI1" evidence="7">
    <location>
        <begin position="137"/>
        <end position="208"/>
    </location>
</feature>
<dbReference type="NCBIfam" id="TIGR01159">
    <property type="entry name" value="DRP1"/>
    <property type="match status" value="1"/>
</dbReference>
<name>A0A9Q5NAZ0_SANBA</name>
<dbReference type="SUPFAM" id="SSF55159">
    <property type="entry name" value="eIF1-like"/>
    <property type="match status" value="1"/>
</dbReference>
<evidence type="ECO:0000256" key="4">
    <source>
        <dbReference type="RuleBase" id="RU361273"/>
    </source>
</evidence>
<dbReference type="GO" id="GO:0005840">
    <property type="term" value="C:ribosome"/>
    <property type="evidence" value="ECO:0007669"/>
    <property type="project" value="UniProtKB-KW"/>
</dbReference>
<dbReference type="InterPro" id="IPR048517">
    <property type="entry name" value="DENR_N"/>
</dbReference>
<dbReference type="EMBL" id="LNZH02000198">
    <property type="protein sequence ID" value="OCB86914.1"/>
    <property type="molecule type" value="Genomic_DNA"/>
</dbReference>
<evidence type="ECO:0000313" key="9">
    <source>
        <dbReference type="Proteomes" id="UP000757232"/>
    </source>
</evidence>
<gene>
    <name evidence="8" type="ORF">A7U60_g6088</name>
</gene>
<dbReference type="CDD" id="cd11607">
    <property type="entry name" value="DENR_C"/>
    <property type="match status" value="1"/>
</dbReference>
<keyword evidence="5" id="KW-0175">Coiled coil</keyword>